<dbReference type="HOGENOM" id="CLU_138548_0_0_7"/>
<sequence length="120" mass="13729">MNARVKLKPGQKGTKKLLAQYGDSLVCVRYRYDVEKRKQVKTVELIVSETDWTPPPPKYPESALVPLRVGVTEKALQEQVRVLGGRWDRAQQVWFVRYGCIAGTKLEKLIVVETRMNTAK</sequence>
<evidence type="ECO:0000313" key="2">
    <source>
        <dbReference type="Proteomes" id="UP000007073"/>
    </source>
</evidence>
<dbReference type="AlphaFoldDB" id="Q39RV4"/>
<protein>
    <submittedName>
        <fullName evidence="1">Uncharacterized protein</fullName>
    </submittedName>
</protein>
<dbReference type="Proteomes" id="UP000007073">
    <property type="component" value="Chromosome"/>
</dbReference>
<reference evidence="1 2" key="2">
    <citation type="journal article" date="2009" name="BMC Microbiol.">
        <title>The genome sequence of Geobacter metallireducens: features of metabolism, physiology and regulation common and dissimilar to Geobacter sulfurreducens.</title>
        <authorList>
            <person name="Aklujkar M."/>
            <person name="Krushkal J."/>
            <person name="DiBartolo G."/>
            <person name="Lapidus A."/>
            <person name="Land M.L."/>
            <person name="Lovley D.R."/>
        </authorList>
    </citation>
    <scope>NUCLEOTIDE SEQUENCE [LARGE SCALE GENOMIC DNA]</scope>
    <source>
        <strain evidence="2">ATCC 53774 / DSM 7210 / GS-15</strain>
    </source>
</reference>
<name>Q39RV4_GEOMG</name>
<keyword evidence="2" id="KW-1185">Reference proteome</keyword>
<gene>
    <name evidence="1" type="ordered locus">Gmet_2802</name>
</gene>
<dbReference type="EMBL" id="CP000148">
    <property type="protein sequence ID" value="ABB33020.2"/>
    <property type="molecule type" value="Genomic_DNA"/>
</dbReference>
<dbReference type="STRING" id="269799.Gmet_2802"/>
<dbReference type="KEGG" id="gme:Gmet_2802"/>
<dbReference type="eggNOG" id="ENOG50332QF">
    <property type="taxonomic scope" value="Bacteria"/>
</dbReference>
<organism evidence="1 2">
    <name type="scientific">Geobacter metallireducens (strain ATCC 53774 / DSM 7210 / GS-15)</name>
    <dbReference type="NCBI Taxonomy" id="269799"/>
    <lineage>
        <taxon>Bacteria</taxon>
        <taxon>Pseudomonadati</taxon>
        <taxon>Thermodesulfobacteriota</taxon>
        <taxon>Desulfuromonadia</taxon>
        <taxon>Geobacterales</taxon>
        <taxon>Geobacteraceae</taxon>
        <taxon>Geobacter</taxon>
    </lineage>
</organism>
<proteinExistence type="predicted"/>
<reference evidence="1 2" key="1">
    <citation type="submission" date="2005-10" db="EMBL/GenBank/DDBJ databases">
        <title>Complete sequence of Geobacter metallireducens GS-15.</title>
        <authorList>
            <consortium name="US DOE Joint Genome Institute"/>
            <person name="Copeland A."/>
            <person name="Lucas S."/>
            <person name="Lapidus A."/>
            <person name="Barry K."/>
            <person name="Detter J.C."/>
            <person name="Glavina T."/>
            <person name="Hammon N."/>
            <person name="Israni S."/>
            <person name="Pitluck S."/>
            <person name="Di Bartolo G."/>
            <person name="Chain P."/>
            <person name="Schmutz J."/>
            <person name="Larimer F."/>
            <person name="Land M."/>
            <person name="Kyrpides N."/>
            <person name="Ivanova N."/>
            <person name="Richardson P."/>
        </authorList>
    </citation>
    <scope>NUCLEOTIDE SEQUENCE [LARGE SCALE GENOMIC DNA]</scope>
    <source>
        <strain evidence="2">ATCC 53774 / DSM 7210 / GS-15</strain>
    </source>
</reference>
<accession>Q39RV4</accession>
<evidence type="ECO:0000313" key="1">
    <source>
        <dbReference type="EMBL" id="ABB33020.2"/>
    </source>
</evidence>